<evidence type="ECO:0000256" key="1">
    <source>
        <dbReference type="ARBA" id="ARBA00007469"/>
    </source>
</evidence>
<feature type="active site" evidence="4">
    <location>
        <position position="74"/>
    </location>
</feature>
<keyword evidence="8" id="KW-1185">Reference proteome</keyword>
<accession>A0A168QMQ7</accession>
<evidence type="ECO:0000256" key="5">
    <source>
        <dbReference type="RuleBase" id="RU004328"/>
    </source>
</evidence>
<dbReference type="InterPro" id="IPR018188">
    <property type="entry name" value="RNase_T2_His_AS_1"/>
</dbReference>
<dbReference type="GO" id="GO:0033897">
    <property type="term" value="F:ribonuclease T2 activity"/>
    <property type="evidence" value="ECO:0007669"/>
    <property type="project" value="UniProtKB-EC"/>
</dbReference>
<dbReference type="Gene3D" id="3.90.730.10">
    <property type="entry name" value="Ribonuclease T2-like"/>
    <property type="match status" value="1"/>
</dbReference>
<dbReference type="GO" id="GO:0005576">
    <property type="term" value="C:extracellular region"/>
    <property type="evidence" value="ECO:0007669"/>
    <property type="project" value="TreeGrafter"/>
</dbReference>
<dbReference type="GO" id="GO:0003723">
    <property type="term" value="F:RNA binding"/>
    <property type="evidence" value="ECO:0007669"/>
    <property type="project" value="InterPro"/>
</dbReference>
<feature type="signal peptide" evidence="6">
    <location>
        <begin position="1"/>
        <end position="19"/>
    </location>
</feature>
<protein>
    <recommendedName>
        <fullName evidence="2">ribonuclease T2</fullName>
        <ecNumber evidence="2">4.6.1.19</ecNumber>
    </recommendedName>
</protein>
<dbReference type="OMA" id="EDTCCFI"/>
<evidence type="ECO:0000256" key="3">
    <source>
        <dbReference type="ARBA" id="ARBA00023157"/>
    </source>
</evidence>
<evidence type="ECO:0000256" key="4">
    <source>
        <dbReference type="PIRSR" id="PIRSR633697-1"/>
    </source>
</evidence>
<dbReference type="SUPFAM" id="SSF55895">
    <property type="entry name" value="Ribonuclease Rh-like"/>
    <property type="match status" value="1"/>
</dbReference>
<evidence type="ECO:0000256" key="2">
    <source>
        <dbReference type="ARBA" id="ARBA00012571"/>
    </source>
</evidence>
<comment type="similarity">
    <text evidence="1 5">Belongs to the RNase T2 family.</text>
</comment>
<dbReference type="PROSITE" id="PS00530">
    <property type="entry name" value="RNASE_T2_1"/>
    <property type="match status" value="1"/>
</dbReference>
<keyword evidence="6" id="KW-0732">Signal</keyword>
<dbReference type="EMBL" id="LT554419">
    <property type="protein sequence ID" value="SAM05124.1"/>
    <property type="molecule type" value="Genomic_DNA"/>
</dbReference>
<dbReference type="InterPro" id="IPR001568">
    <property type="entry name" value="RNase_T2-like"/>
</dbReference>
<dbReference type="InterPro" id="IPR033697">
    <property type="entry name" value="Ribonuclease_T2_eukaryotic"/>
</dbReference>
<gene>
    <name evidence="7" type="primary">ABSGL_10990.1 scaffold 12038</name>
</gene>
<evidence type="ECO:0000256" key="6">
    <source>
        <dbReference type="SAM" id="SignalP"/>
    </source>
</evidence>
<dbReference type="PROSITE" id="PS00531">
    <property type="entry name" value="RNASE_T2_2"/>
    <property type="match status" value="1"/>
</dbReference>
<feature type="chain" id="PRO_5007899909" description="ribonuclease T2" evidence="6">
    <location>
        <begin position="20"/>
        <end position="251"/>
    </location>
</feature>
<dbReference type="PANTHER" id="PTHR11240">
    <property type="entry name" value="RIBONUCLEASE T2"/>
    <property type="match status" value="1"/>
</dbReference>
<feature type="active site" evidence="4">
    <location>
        <position position="134"/>
    </location>
</feature>
<proteinExistence type="inferred from homology"/>
<dbReference type="InterPro" id="IPR036430">
    <property type="entry name" value="RNase_T2-like_sf"/>
</dbReference>
<dbReference type="InParanoid" id="A0A168QMQ7"/>
<dbReference type="GO" id="GO:0006401">
    <property type="term" value="P:RNA catabolic process"/>
    <property type="evidence" value="ECO:0007669"/>
    <property type="project" value="TreeGrafter"/>
</dbReference>
<dbReference type="PANTHER" id="PTHR11240:SF22">
    <property type="entry name" value="RIBONUCLEASE T2"/>
    <property type="match status" value="1"/>
</dbReference>
<dbReference type="EC" id="4.6.1.19" evidence="2"/>
<name>A0A168QMQ7_ABSGL</name>
<dbReference type="InterPro" id="IPR033130">
    <property type="entry name" value="RNase_T2_His_AS_2"/>
</dbReference>
<evidence type="ECO:0000313" key="7">
    <source>
        <dbReference type="EMBL" id="SAM05124.1"/>
    </source>
</evidence>
<sequence>MKFSLALASSLAVLSVTSALPTSLTTRAADSCPANALSCSSTAGGSCCSPTNGLLLLVAQWVEGYGPDNAFTLHGLWPDTCSGGQTGNSGCDSTRQYSDLESILQGNDSLYKDMTTYWPSYKGASNNGDFWSHEWGKHGTCVSTLAPKCYSSYTKYQDVYDYFGTALKLRQQYDLYSILNQANITPGGSYSADDFESAIQSAVGVKPKVTCSGGNLEEVWLYFHVKNGNQYVPTDSVDSSTCSGSINYPNK</sequence>
<dbReference type="OrthoDB" id="435754at2759"/>
<dbReference type="AlphaFoldDB" id="A0A168QMQ7"/>
<reference evidence="7" key="1">
    <citation type="submission" date="2016-04" db="EMBL/GenBank/DDBJ databases">
        <authorList>
            <person name="Evans L.H."/>
            <person name="Alamgir A."/>
            <person name="Owens N."/>
            <person name="Weber N.D."/>
            <person name="Virtaneva K."/>
            <person name="Barbian K."/>
            <person name="Babar A."/>
            <person name="Rosenke K."/>
        </authorList>
    </citation>
    <scope>NUCLEOTIDE SEQUENCE [LARGE SCALE GENOMIC DNA]</scope>
    <source>
        <strain evidence="7">CBS 101.48</strain>
    </source>
</reference>
<feature type="active site" evidence="4">
    <location>
        <position position="138"/>
    </location>
</feature>
<dbReference type="Pfam" id="PF00445">
    <property type="entry name" value="Ribonuclease_T2"/>
    <property type="match status" value="1"/>
</dbReference>
<keyword evidence="3" id="KW-1015">Disulfide bond</keyword>
<dbReference type="CDD" id="cd01061">
    <property type="entry name" value="RNase_T2_euk"/>
    <property type="match status" value="1"/>
</dbReference>
<dbReference type="Proteomes" id="UP000078561">
    <property type="component" value="Unassembled WGS sequence"/>
</dbReference>
<evidence type="ECO:0000313" key="8">
    <source>
        <dbReference type="Proteomes" id="UP000078561"/>
    </source>
</evidence>
<organism evidence="7">
    <name type="scientific">Absidia glauca</name>
    <name type="common">Pin mould</name>
    <dbReference type="NCBI Taxonomy" id="4829"/>
    <lineage>
        <taxon>Eukaryota</taxon>
        <taxon>Fungi</taxon>
        <taxon>Fungi incertae sedis</taxon>
        <taxon>Mucoromycota</taxon>
        <taxon>Mucoromycotina</taxon>
        <taxon>Mucoromycetes</taxon>
        <taxon>Mucorales</taxon>
        <taxon>Cunninghamellaceae</taxon>
        <taxon>Absidia</taxon>
    </lineage>
</organism>